<dbReference type="Proteomes" id="UP000179179">
    <property type="component" value="Unassembled WGS sequence"/>
</dbReference>
<dbReference type="AlphaFoldDB" id="A0A1F7ZU32"/>
<name>A0A1F7ZU32_9EURO</name>
<evidence type="ECO:0000313" key="3">
    <source>
        <dbReference type="Proteomes" id="UP000179179"/>
    </source>
</evidence>
<keyword evidence="3" id="KW-1185">Reference proteome</keyword>
<feature type="region of interest" description="Disordered" evidence="1">
    <location>
        <begin position="176"/>
        <end position="207"/>
    </location>
</feature>
<comment type="caution">
    <text evidence="2">The sequence shown here is derived from an EMBL/GenBank/DDBJ whole genome shotgun (WGS) entry which is preliminary data.</text>
</comment>
<dbReference type="RefSeq" id="XP_022386305.1">
    <property type="nucleotide sequence ID" value="XM_022536749.1"/>
</dbReference>
<protein>
    <submittedName>
        <fullName evidence="2">Uncharacterized protein</fullName>
    </submittedName>
</protein>
<dbReference type="STRING" id="109264.A0A1F7ZU32"/>
<evidence type="ECO:0000256" key="1">
    <source>
        <dbReference type="SAM" id="MobiDB-lite"/>
    </source>
</evidence>
<evidence type="ECO:0000313" key="2">
    <source>
        <dbReference type="EMBL" id="OGM42588.1"/>
    </source>
</evidence>
<accession>A0A1F7ZU32</accession>
<gene>
    <name evidence="2" type="ORF">ABOM_009621</name>
</gene>
<reference evidence="2 3" key="1">
    <citation type="journal article" date="2016" name="Genome Biol. Evol.">
        <title>Draft genome sequence of an aflatoxigenic Aspergillus species, A. bombycis.</title>
        <authorList>
            <person name="Moore G.G."/>
            <person name="Mack B.M."/>
            <person name="Beltz S.B."/>
            <person name="Gilbert M.K."/>
        </authorList>
    </citation>
    <scope>NUCLEOTIDE SEQUENCE [LARGE SCALE GENOMIC DNA]</scope>
    <source>
        <strain evidence="3">NRRL 26010</strain>
    </source>
</reference>
<dbReference type="OrthoDB" id="5412936at2759"/>
<dbReference type="GeneID" id="34453011"/>
<dbReference type="EMBL" id="LYCR01000086">
    <property type="protein sequence ID" value="OGM42588.1"/>
    <property type="molecule type" value="Genomic_DNA"/>
</dbReference>
<organism evidence="2 3">
    <name type="scientific">Aspergillus bombycis</name>
    <dbReference type="NCBI Taxonomy" id="109264"/>
    <lineage>
        <taxon>Eukaryota</taxon>
        <taxon>Fungi</taxon>
        <taxon>Dikarya</taxon>
        <taxon>Ascomycota</taxon>
        <taxon>Pezizomycotina</taxon>
        <taxon>Eurotiomycetes</taxon>
        <taxon>Eurotiomycetidae</taxon>
        <taxon>Eurotiales</taxon>
        <taxon>Aspergillaceae</taxon>
        <taxon>Aspergillus</taxon>
    </lineage>
</organism>
<proteinExistence type="predicted"/>
<sequence>MSQSMQIESRTALKEFQDEFPEEFRTHYSFLRRLLPFLIEDFDIGIDLGSLPDDEQNETLDEERLRHSIMRRLLDDFSDIHGEVDPEVETIDDIVDYIFLVKVFYWYLNRKPREPLNLRRAEDVETREQRVRKRRQNFDENLRSISEGKQEAIQQRIEKGAVKRVKANCVIKQVPSRRSEGSLSMKQDSPERQQPPQRPENIEDKYEPRYGSFLRSNTGYNLKAILEDNLNPQVRAICEAGSFDLSSLLQIGNMEDTPGVADVYMHILYRRSNPDRFWLYVGQALVLITRISIHNDERHRRANPSLHYHVWESADDMESVFATLAKHHVARDASFEDQLILNFQEMWMACVFQTMTSRHLVEYLPDGVNKAWAGQHLNVVPPIWQGFTDDISALGEAIGGTEAFERFINSPDPAIRAWAWDLRHAFHDLRNSPNPLHHSYYSDTMLLDPIWHDLKAYSTILAPLGFFGDLATHDEEAQDSVVSLIEASFSLSNPSGPSEED</sequence>